<dbReference type="InterPro" id="IPR042100">
    <property type="entry name" value="Bug_dom1"/>
</dbReference>
<dbReference type="Proteomes" id="UP001056201">
    <property type="component" value="Chromosome 1"/>
</dbReference>
<dbReference type="PIRSF" id="PIRSF017082">
    <property type="entry name" value="YflP"/>
    <property type="match status" value="1"/>
</dbReference>
<dbReference type="PANTHER" id="PTHR42928">
    <property type="entry name" value="TRICARBOXYLATE-BINDING PROTEIN"/>
    <property type="match status" value="1"/>
</dbReference>
<protein>
    <submittedName>
        <fullName evidence="2">Tripartite tricarboxylate transporter substrate binding protein</fullName>
    </submittedName>
</protein>
<proteinExistence type="inferred from homology"/>
<evidence type="ECO:0000313" key="3">
    <source>
        <dbReference type="Proteomes" id="UP001056201"/>
    </source>
</evidence>
<accession>A0ABY4S0W1</accession>
<dbReference type="PANTHER" id="PTHR42928:SF5">
    <property type="entry name" value="BLR1237 PROTEIN"/>
    <property type="match status" value="1"/>
</dbReference>
<dbReference type="Gene3D" id="3.40.190.10">
    <property type="entry name" value="Periplasmic binding protein-like II"/>
    <property type="match status" value="1"/>
</dbReference>
<reference evidence="2" key="1">
    <citation type="submission" date="2022-05" db="EMBL/GenBank/DDBJ databases">
        <title>An RpoN-dependent PEP-CTERM gene is involved in floc formation of an Aquincola tertiaricarbonis strain.</title>
        <authorList>
            <person name="Qiu D."/>
            <person name="Xia M."/>
        </authorList>
    </citation>
    <scope>NUCLEOTIDE SEQUENCE</scope>
    <source>
        <strain evidence="2">RN12</strain>
    </source>
</reference>
<dbReference type="RefSeq" id="WP_250195271.1">
    <property type="nucleotide sequence ID" value="NZ_CP097635.1"/>
</dbReference>
<dbReference type="Pfam" id="PF03401">
    <property type="entry name" value="TctC"/>
    <property type="match status" value="1"/>
</dbReference>
<dbReference type="SUPFAM" id="SSF53850">
    <property type="entry name" value="Periplasmic binding protein-like II"/>
    <property type="match status" value="1"/>
</dbReference>
<evidence type="ECO:0000313" key="2">
    <source>
        <dbReference type="EMBL" id="URI07006.1"/>
    </source>
</evidence>
<gene>
    <name evidence="2" type="ORF">MW290_14035</name>
</gene>
<dbReference type="CDD" id="cd07012">
    <property type="entry name" value="PBP2_Bug_TTT"/>
    <property type="match status" value="1"/>
</dbReference>
<dbReference type="EMBL" id="CP097635">
    <property type="protein sequence ID" value="URI07006.1"/>
    <property type="molecule type" value="Genomic_DNA"/>
</dbReference>
<dbReference type="Gene3D" id="3.40.190.150">
    <property type="entry name" value="Bordetella uptake gene, domain 1"/>
    <property type="match status" value="1"/>
</dbReference>
<organism evidence="2 3">
    <name type="scientific">Aquincola tertiaricarbonis</name>
    <dbReference type="NCBI Taxonomy" id="391953"/>
    <lineage>
        <taxon>Bacteria</taxon>
        <taxon>Pseudomonadati</taxon>
        <taxon>Pseudomonadota</taxon>
        <taxon>Betaproteobacteria</taxon>
        <taxon>Burkholderiales</taxon>
        <taxon>Sphaerotilaceae</taxon>
        <taxon>Aquincola</taxon>
    </lineage>
</organism>
<keyword evidence="3" id="KW-1185">Reference proteome</keyword>
<name>A0ABY4S0W1_AQUTE</name>
<comment type="similarity">
    <text evidence="1">Belongs to the UPF0065 (bug) family.</text>
</comment>
<sequence>MKTPRGAWSRRQALVGLGALLGLDLAVAQGYPARPVRLVVPAPSGTSPDVMARAWGDAFSRATSQPVLVDNKPGASTMIAAQAVAGAPADGYNLLYTFNNTFSINPWVFKKMPYKADDFAPVSRLLSVPYVLLVSSESRIRSLQDLVAEARSHPGTMNYASAGIGSGFHVVMARLLNAAGVRMTHVPYKDYFLTDLMAQRIDVAFDASTSAIPQVRAGKLRALAVSSARRIDALPEVPAITETYPGFVGDSWHGLFAPRGTPAAVLAALEAQSQRIVAAPEFQARLREVSLTPVGSSAEQFRQFLAADAQAWGKVVRDNDIRLD</sequence>
<evidence type="ECO:0000256" key="1">
    <source>
        <dbReference type="ARBA" id="ARBA00006987"/>
    </source>
</evidence>
<dbReference type="InterPro" id="IPR005064">
    <property type="entry name" value="BUG"/>
</dbReference>